<gene>
    <name evidence="3" type="ORF">GBAR_LOCUS7370</name>
</gene>
<dbReference type="InterPro" id="IPR012493">
    <property type="entry name" value="Renin_rcpt"/>
</dbReference>
<organism evidence="3 4">
    <name type="scientific">Geodia barretti</name>
    <name type="common">Barrett's horny sponge</name>
    <dbReference type="NCBI Taxonomy" id="519541"/>
    <lineage>
        <taxon>Eukaryota</taxon>
        <taxon>Metazoa</taxon>
        <taxon>Porifera</taxon>
        <taxon>Demospongiae</taxon>
        <taxon>Heteroscleromorpha</taxon>
        <taxon>Tetractinellida</taxon>
        <taxon>Astrophorina</taxon>
        <taxon>Geodiidae</taxon>
        <taxon>Geodia</taxon>
    </lineage>
</organism>
<dbReference type="AlphaFoldDB" id="A0AA35RJI2"/>
<feature type="transmembrane region" description="Helical" evidence="1">
    <location>
        <begin position="213"/>
        <end position="239"/>
    </location>
</feature>
<keyword evidence="1" id="KW-1133">Transmembrane helix</keyword>
<accession>A0AA35RJI2</accession>
<dbReference type="Pfam" id="PF07850">
    <property type="entry name" value="Renin_r"/>
    <property type="match status" value="1"/>
</dbReference>
<dbReference type="GO" id="GO:0009897">
    <property type="term" value="C:external side of plasma membrane"/>
    <property type="evidence" value="ECO:0007669"/>
    <property type="project" value="TreeGrafter"/>
</dbReference>
<dbReference type="PANTHER" id="PTHR13351">
    <property type="entry name" value="RENIN RECEPTOR"/>
    <property type="match status" value="1"/>
</dbReference>
<name>A0AA35RJI2_GEOBA</name>
<protein>
    <recommendedName>
        <fullName evidence="2">Renin receptor-like C-terminal transmembrane spanning segment domain-containing protein</fullName>
    </recommendedName>
</protein>
<reference evidence="3" key="1">
    <citation type="submission" date="2023-03" db="EMBL/GenBank/DDBJ databases">
        <authorList>
            <person name="Steffen K."/>
            <person name="Cardenas P."/>
        </authorList>
    </citation>
    <scope>NUCLEOTIDE SEQUENCE</scope>
</reference>
<dbReference type="EMBL" id="CASHTH010001102">
    <property type="protein sequence ID" value="CAI8011421.1"/>
    <property type="molecule type" value="Genomic_DNA"/>
</dbReference>
<comment type="caution">
    <text evidence="3">The sequence shown here is derived from an EMBL/GenBank/DDBJ whole genome shotgun (WGS) entry which is preliminary data.</text>
</comment>
<dbReference type="GO" id="GO:0038023">
    <property type="term" value="F:signaling receptor activity"/>
    <property type="evidence" value="ECO:0007669"/>
    <property type="project" value="InterPro"/>
</dbReference>
<feature type="non-terminal residue" evidence="3">
    <location>
        <position position="1"/>
    </location>
</feature>
<feature type="domain" description="Renin receptor-like C-terminal transmembrane spanning segment" evidence="2">
    <location>
        <begin position="205"/>
        <end position="252"/>
    </location>
</feature>
<keyword evidence="4" id="KW-1185">Reference proteome</keyword>
<evidence type="ECO:0000259" key="2">
    <source>
        <dbReference type="Pfam" id="PF07850"/>
    </source>
</evidence>
<sequence>SHFKVIFLKLKELKNYANDGAPDIYIFTISTIRVRVSFPFCEVFIPMFPFQQALELKYGVGSEKVLVATKLVQSTIQKVTKDLVGLYDGKILVQALVLEWNFPEGPSSESLAEAHDLLKPHLASPSFEDFKSDLPQVNLKPDAIESPYLCFNLKKALGPSFKVKCPETNYWTESRYVRDADNNVDDGYEDGYRDDVTANITLGNVDGGRSEGFAAIFLITLFLGLSLGLAVYAVSWMMWTMDPGRDSIIYRQIADPNEGMRM</sequence>
<proteinExistence type="predicted"/>
<dbReference type="InterPro" id="IPR056780">
    <property type="entry name" value="Renin_r_C"/>
</dbReference>
<dbReference type="Proteomes" id="UP001174909">
    <property type="component" value="Unassembled WGS sequence"/>
</dbReference>
<dbReference type="PANTHER" id="PTHR13351:SF1">
    <property type="entry name" value="RENIN RECEPTOR"/>
    <property type="match status" value="1"/>
</dbReference>
<keyword evidence="1" id="KW-0472">Membrane</keyword>
<evidence type="ECO:0000256" key="1">
    <source>
        <dbReference type="SAM" id="Phobius"/>
    </source>
</evidence>
<evidence type="ECO:0000313" key="3">
    <source>
        <dbReference type="EMBL" id="CAI8011421.1"/>
    </source>
</evidence>
<keyword evidence="1" id="KW-0812">Transmembrane</keyword>
<evidence type="ECO:0000313" key="4">
    <source>
        <dbReference type="Proteomes" id="UP001174909"/>
    </source>
</evidence>